<evidence type="ECO:0000313" key="3">
    <source>
        <dbReference type="EMBL" id="OGN33296.1"/>
    </source>
</evidence>
<dbReference type="PANTHER" id="PTHR33231">
    <property type="entry name" value="30S RIBOSOMAL PROTEIN"/>
    <property type="match status" value="1"/>
</dbReference>
<reference evidence="3 4" key="1">
    <citation type="journal article" date="2016" name="Nat. Commun.">
        <title>Thousands of microbial genomes shed light on interconnected biogeochemical processes in an aquifer system.</title>
        <authorList>
            <person name="Anantharaman K."/>
            <person name="Brown C.T."/>
            <person name="Hug L.A."/>
            <person name="Sharon I."/>
            <person name="Castelle C.J."/>
            <person name="Probst A.J."/>
            <person name="Thomas B.C."/>
            <person name="Singh A."/>
            <person name="Wilkins M.J."/>
            <person name="Karaoz U."/>
            <person name="Brodie E.L."/>
            <person name="Williams K.H."/>
            <person name="Hubbard S.S."/>
            <person name="Banfield J.F."/>
        </authorList>
    </citation>
    <scope>NUCLEOTIDE SEQUENCE [LARGE SCALE GENOMIC DNA]</scope>
</reference>
<dbReference type="InterPro" id="IPR003489">
    <property type="entry name" value="RHF/RaiA"/>
</dbReference>
<dbReference type="InterPro" id="IPR036567">
    <property type="entry name" value="RHF-like"/>
</dbReference>
<dbReference type="EMBL" id="MGKW01000034">
    <property type="protein sequence ID" value="OGN33296.1"/>
    <property type="molecule type" value="Genomic_DNA"/>
</dbReference>
<dbReference type="CDD" id="cd00552">
    <property type="entry name" value="RaiA"/>
    <property type="match status" value="1"/>
</dbReference>
<dbReference type="InterPro" id="IPR050574">
    <property type="entry name" value="HPF/YfiA_ribosome-assoc"/>
</dbReference>
<keyword evidence="1" id="KW-0810">Translation regulation</keyword>
<evidence type="ECO:0000313" key="4">
    <source>
        <dbReference type="Proteomes" id="UP000178155"/>
    </source>
</evidence>
<dbReference type="GO" id="GO:0022627">
    <property type="term" value="C:cytosolic small ribosomal subunit"/>
    <property type="evidence" value="ECO:0007669"/>
    <property type="project" value="TreeGrafter"/>
</dbReference>
<protein>
    <submittedName>
        <fullName evidence="3">Ribosomal subunit interface protein</fullName>
    </submittedName>
</protein>
<accession>A0A1F8H8L4</accession>
<dbReference type="AlphaFoldDB" id="A0A1F8H8L4"/>
<evidence type="ECO:0000256" key="2">
    <source>
        <dbReference type="SAM" id="Coils"/>
    </source>
</evidence>
<feature type="coiled-coil region" evidence="2">
    <location>
        <begin position="68"/>
        <end position="99"/>
    </location>
</feature>
<keyword evidence="2" id="KW-0175">Coiled coil</keyword>
<dbReference type="PANTHER" id="PTHR33231:SF1">
    <property type="entry name" value="30S RIBOSOMAL PROTEIN"/>
    <property type="match status" value="1"/>
</dbReference>
<gene>
    <name evidence="3" type="ORF">A3I39_03095</name>
</gene>
<comment type="caution">
    <text evidence="3">The sequence shown here is derived from an EMBL/GenBank/DDBJ whole genome shotgun (WGS) entry which is preliminary data.</text>
</comment>
<dbReference type="Pfam" id="PF02482">
    <property type="entry name" value="Ribosomal_S30AE"/>
    <property type="match status" value="1"/>
</dbReference>
<dbReference type="Proteomes" id="UP000178155">
    <property type="component" value="Unassembled WGS sequence"/>
</dbReference>
<dbReference type="NCBIfam" id="TIGR00741">
    <property type="entry name" value="yfiA"/>
    <property type="match status" value="1"/>
</dbReference>
<sequence length="105" mass="11974">MKIDIFANHVELTPAIKDFIEKKIGSLSKYTGGIEKSNARVEISLPSQHHHTGEIFYAEGNLNFGGTLLRAETENKDLYAAITEVRDELQEQIKKFKEKKLDARR</sequence>
<dbReference type="GO" id="GO:0043024">
    <property type="term" value="F:ribosomal small subunit binding"/>
    <property type="evidence" value="ECO:0007669"/>
    <property type="project" value="TreeGrafter"/>
</dbReference>
<proteinExistence type="predicted"/>
<name>A0A1F8H8L4_9BACT</name>
<organism evidence="3 4">
    <name type="scientific">Candidatus Yanofskybacteria bacterium RIFCSPLOWO2_02_FULL_47_9b</name>
    <dbReference type="NCBI Taxonomy" id="1802708"/>
    <lineage>
        <taxon>Bacteria</taxon>
        <taxon>Candidatus Yanofskyibacteriota</taxon>
    </lineage>
</organism>
<evidence type="ECO:0000256" key="1">
    <source>
        <dbReference type="ARBA" id="ARBA00022845"/>
    </source>
</evidence>
<dbReference type="SUPFAM" id="SSF69754">
    <property type="entry name" value="Ribosome binding protein Y (YfiA homologue)"/>
    <property type="match status" value="1"/>
</dbReference>
<dbReference type="GO" id="GO:0045900">
    <property type="term" value="P:negative regulation of translational elongation"/>
    <property type="evidence" value="ECO:0007669"/>
    <property type="project" value="TreeGrafter"/>
</dbReference>
<dbReference type="Gene3D" id="3.30.160.100">
    <property type="entry name" value="Ribosome hibernation promotion factor-like"/>
    <property type="match status" value="1"/>
</dbReference>